<dbReference type="Proteomes" id="UP000051574">
    <property type="component" value="Unassembled WGS sequence"/>
</dbReference>
<feature type="non-terminal residue" evidence="6">
    <location>
        <position position="1"/>
    </location>
</feature>
<protein>
    <submittedName>
        <fullName evidence="6">Esterase</fullName>
    </submittedName>
</protein>
<name>A0A0T6BF55_9SCAR</name>
<dbReference type="InterPro" id="IPR002018">
    <property type="entry name" value="CarbesteraseB"/>
</dbReference>
<dbReference type="PANTHER" id="PTHR43142:SF1">
    <property type="entry name" value="CARBOXYLIC ESTER HYDROLASE"/>
    <property type="match status" value="1"/>
</dbReference>
<reference evidence="6 7" key="1">
    <citation type="submission" date="2015-09" db="EMBL/GenBank/DDBJ databases">
        <title>Draft genome of the scarab beetle Oryctes borbonicus.</title>
        <authorList>
            <person name="Meyer J.M."/>
            <person name="Markov G.V."/>
            <person name="Baskaran P."/>
            <person name="Herrmann M."/>
            <person name="Sommer R.J."/>
            <person name="Roedelsperger C."/>
        </authorList>
    </citation>
    <scope>NUCLEOTIDE SEQUENCE [LARGE SCALE GENOMIC DNA]</scope>
    <source>
        <strain evidence="6">OB123</strain>
        <tissue evidence="6">Whole animal</tissue>
    </source>
</reference>
<dbReference type="GO" id="GO:0052689">
    <property type="term" value="F:carboxylic ester hydrolase activity"/>
    <property type="evidence" value="ECO:0007669"/>
    <property type="project" value="UniProtKB-KW"/>
</dbReference>
<dbReference type="InterPro" id="IPR029058">
    <property type="entry name" value="AB_hydrolase_fold"/>
</dbReference>
<evidence type="ECO:0000256" key="1">
    <source>
        <dbReference type="ARBA" id="ARBA00005964"/>
    </source>
</evidence>
<evidence type="ECO:0000256" key="2">
    <source>
        <dbReference type="ARBA" id="ARBA00022487"/>
    </source>
</evidence>
<organism evidence="6 7">
    <name type="scientific">Oryctes borbonicus</name>
    <dbReference type="NCBI Taxonomy" id="1629725"/>
    <lineage>
        <taxon>Eukaryota</taxon>
        <taxon>Metazoa</taxon>
        <taxon>Ecdysozoa</taxon>
        <taxon>Arthropoda</taxon>
        <taxon>Hexapoda</taxon>
        <taxon>Insecta</taxon>
        <taxon>Pterygota</taxon>
        <taxon>Neoptera</taxon>
        <taxon>Endopterygota</taxon>
        <taxon>Coleoptera</taxon>
        <taxon>Polyphaga</taxon>
        <taxon>Scarabaeiformia</taxon>
        <taxon>Scarabaeidae</taxon>
        <taxon>Dynastinae</taxon>
        <taxon>Oryctes</taxon>
    </lineage>
</organism>
<dbReference type="Gene3D" id="3.40.50.1820">
    <property type="entry name" value="alpha/beta hydrolase"/>
    <property type="match status" value="1"/>
</dbReference>
<gene>
    <name evidence="6" type="ORF">AMK59_946</name>
</gene>
<evidence type="ECO:0000259" key="5">
    <source>
        <dbReference type="Pfam" id="PF00135"/>
    </source>
</evidence>
<keyword evidence="4" id="KW-0325">Glycoprotein</keyword>
<dbReference type="AlphaFoldDB" id="A0A0T6BF55"/>
<keyword evidence="3" id="KW-0378">Hydrolase</keyword>
<evidence type="ECO:0000256" key="4">
    <source>
        <dbReference type="ARBA" id="ARBA00023180"/>
    </source>
</evidence>
<comment type="caution">
    <text evidence="6">The sequence shown here is derived from an EMBL/GenBank/DDBJ whole genome shotgun (WGS) entry which is preliminary data.</text>
</comment>
<dbReference type="Pfam" id="PF00135">
    <property type="entry name" value="COesterase"/>
    <property type="match status" value="1"/>
</dbReference>
<proteinExistence type="inferred from homology"/>
<dbReference type="PANTHER" id="PTHR43142">
    <property type="entry name" value="CARBOXYLIC ESTER HYDROLASE"/>
    <property type="match status" value="1"/>
</dbReference>
<comment type="similarity">
    <text evidence="1">Belongs to the type-B carboxylesterase/lipase family.</text>
</comment>
<evidence type="ECO:0000313" key="6">
    <source>
        <dbReference type="EMBL" id="KRT85968.1"/>
    </source>
</evidence>
<keyword evidence="2" id="KW-0719">Serine esterase</keyword>
<evidence type="ECO:0000313" key="7">
    <source>
        <dbReference type="Proteomes" id="UP000051574"/>
    </source>
</evidence>
<feature type="domain" description="Carboxylesterase type B" evidence="5">
    <location>
        <begin position="1"/>
        <end position="189"/>
    </location>
</feature>
<accession>A0A0T6BF55</accession>
<sequence>VTIFGESAGAASVSYLMLAPKAKGLFHRAISFSGSALCPWAMSRNPLPITFAVATAAGIIEPNTKELVKKLRELDYHWLHFAERSAMLLDGVDPLNGLAFSPTIEPPHPDAILSAGPRELLRSASLGSVPFLSGFNSLEGAVFQYIVDIARPLFISYEVPQRLIPANMNIPPLHPDELEVGNKIRNYYFQTDPLAIANKTQILHALSKKSS</sequence>
<dbReference type="SUPFAM" id="SSF53474">
    <property type="entry name" value="alpha/beta-Hydrolases"/>
    <property type="match status" value="1"/>
</dbReference>
<dbReference type="EMBL" id="LJIG01000972">
    <property type="protein sequence ID" value="KRT85968.1"/>
    <property type="molecule type" value="Genomic_DNA"/>
</dbReference>
<evidence type="ECO:0000256" key="3">
    <source>
        <dbReference type="ARBA" id="ARBA00022801"/>
    </source>
</evidence>
<keyword evidence="7" id="KW-1185">Reference proteome</keyword>
<dbReference type="OrthoDB" id="19653at2759"/>